<sequence length="242" mass="27937">MLPNIALDQLLLLDIETTPGVQGFGHLPEEMQNLWIEKIAKIVPDSEDGREAYTDRAGLFAEFGKIVCISVGFFYIEDNRYHLRIKSFYNDDERVVLQDFLELVNKFHAKHPRFLFAGHNIREFDIPYICRRAVIQQLSLPPSLQLHGFKPWEVPMLDTLHLWRFGDFKNYTSLKLLTAVMGIPTPKDDIDGSMVGKVYWEEKDLLRIATYCQKDVVAVAQLLLRFKGVPLLKEEEVVIISS</sequence>
<dbReference type="InterPro" id="IPR036397">
    <property type="entry name" value="RNaseH_sf"/>
</dbReference>
<dbReference type="Gene3D" id="3.30.420.10">
    <property type="entry name" value="Ribonuclease H-like superfamily/Ribonuclease H"/>
    <property type="match status" value="1"/>
</dbReference>
<reference evidence="2 3" key="1">
    <citation type="submission" date="2024-06" db="EMBL/GenBank/DDBJ databases">
        <title>Chitinophaga defluvii sp. nov., isolated from municipal sewage.</title>
        <authorList>
            <person name="Zhang L."/>
        </authorList>
    </citation>
    <scope>NUCLEOTIDE SEQUENCE [LARGE SCALE GENOMIC DNA]</scope>
    <source>
        <strain evidence="2 3">H8</strain>
    </source>
</reference>
<proteinExistence type="predicted"/>
<dbReference type="RefSeq" id="WP_354658451.1">
    <property type="nucleotide sequence ID" value="NZ_JBEXAC010000001.1"/>
</dbReference>
<dbReference type="Proteomes" id="UP001549749">
    <property type="component" value="Unassembled WGS sequence"/>
</dbReference>
<evidence type="ECO:0000259" key="1">
    <source>
        <dbReference type="Pfam" id="PF10108"/>
    </source>
</evidence>
<evidence type="ECO:0000313" key="2">
    <source>
        <dbReference type="EMBL" id="MET6995802.1"/>
    </source>
</evidence>
<organism evidence="2 3">
    <name type="scientific">Chitinophaga defluvii</name>
    <dbReference type="NCBI Taxonomy" id="3163343"/>
    <lineage>
        <taxon>Bacteria</taxon>
        <taxon>Pseudomonadati</taxon>
        <taxon>Bacteroidota</taxon>
        <taxon>Chitinophagia</taxon>
        <taxon>Chitinophagales</taxon>
        <taxon>Chitinophagaceae</taxon>
        <taxon>Chitinophaga</taxon>
    </lineage>
</organism>
<comment type="caution">
    <text evidence="2">The sequence shown here is derived from an EMBL/GenBank/DDBJ whole genome shotgun (WGS) entry which is preliminary data.</text>
</comment>
<evidence type="ECO:0000313" key="3">
    <source>
        <dbReference type="Proteomes" id="UP001549749"/>
    </source>
</evidence>
<gene>
    <name evidence="2" type="ORF">ABR189_00410</name>
</gene>
<dbReference type="InterPro" id="IPR012337">
    <property type="entry name" value="RNaseH-like_sf"/>
</dbReference>
<keyword evidence="3" id="KW-1185">Reference proteome</keyword>
<dbReference type="Pfam" id="PF10108">
    <property type="entry name" value="DNA_pol_B_exo2"/>
    <property type="match status" value="1"/>
</dbReference>
<dbReference type="EMBL" id="JBEXAC010000001">
    <property type="protein sequence ID" value="MET6995802.1"/>
    <property type="molecule type" value="Genomic_DNA"/>
</dbReference>
<protein>
    <submittedName>
        <fullName evidence="2">Ribonuclease H-like domain-containing protein</fullName>
    </submittedName>
</protein>
<dbReference type="SUPFAM" id="SSF53098">
    <property type="entry name" value="Ribonuclease H-like"/>
    <property type="match status" value="1"/>
</dbReference>
<dbReference type="InterPro" id="IPR019288">
    <property type="entry name" value="3'-5'_exonuclease_PolB-like"/>
</dbReference>
<name>A0ABV2SYF0_9BACT</name>
<accession>A0ABV2SYF0</accession>
<feature type="domain" description="Predicted 3'-5' exonuclease PolB-like" evidence="1">
    <location>
        <begin position="63"/>
        <end position="227"/>
    </location>
</feature>